<dbReference type="SUPFAM" id="SSF48295">
    <property type="entry name" value="TrpR-like"/>
    <property type="match status" value="1"/>
</dbReference>
<dbReference type="InterPro" id="IPR009057">
    <property type="entry name" value="Homeodomain-like_sf"/>
</dbReference>
<dbReference type="InterPro" id="IPR018586">
    <property type="entry name" value="Brinker_DNA-bd"/>
</dbReference>
<proteinExistence type="predicted"/>
<dbReference type="InterPro" id="IPR006600">
    <property type="entry name" value="HTH_CenpB_DNA-bd_dom"/>
</dbReference>
<evidence type="ECO:0000313" key="5">
    <source>
        <dbReference type="Proteomes" id="UP000887574"/>
    </source>
</evidence>
<dbReference type="Pfam" id="PF03221">
    <property type="entry name" value="HTH_Tnp_Tc5"/>
    <property type="match status" value="1"/>
</dbReference>
<dbReference type="SUPFAM" id="SSF46689">
    <property type="entry name" value="Homeodomain-like"/>
    <property type="match status" value="1"/>
</dbReference>
<protein>
    <submittedName>
        <fullName evidence="6">HTH CENPB-type domain-containing protein</fullName>
    </submittedName>
</protein>
<sequence>MSRNSSESDEEIQLHDDEGGLTGRKRYQSYNAAEKLDIVEWAERNSIHSANKKFGVDRKCIKKWIKQKKELQQLVNLTAHGAKRKRLDGGGRRVEHMEIDQKLAEYIKEKRKNKLPVSRRIISNQAAQLFQGTDMKISVGWLTKFLKRHNFVLRRRTTVCQKPPKDYIDRLSKFIVHVEQRRKAIKFNEILAFDETAVWFDITAGAFASTQQHQLNFACVYKGVGDLDDWIEEEEEEYAPKLQKRVQLDSLFMVVFDAEKRLFVAHYYTTF</sequence>
<dbReference type="Gene3D" id="1.10.10.60">
    <property type="entry name" value="Homeodomain-like"/>
    <property type="match status" value="2"/>
</dbReference>
<keyword evidence="2" id="KW-0238">DNA-binding</keyword>
<dbReference type="Pfam" id="PF09607">
    <property type="entry name" value="BrkDBD"/>
    <property type="match status" value="1"/>
</dbReference>
<evidence type="ECO:0000313" key="6">
    <source>
        <dbReference type="WBParaSite" id="jg5724"/>
    </source>
</evidence>
<comment type="subcellular location">
    <subcellularLocation>
        <location evidence="1">Nucleus</location>
    </subcellularLocation>
</comment>
<dbReference type="PROSITE" id="PS51253">
    <property type="entry name" value="HTH_CENPB"/>
    <property type="match status" value="1"/>
</dbReference>
<dbReference type="Proteomes" id="UP000887574">
    <property type="component" value="Unplaced"/>
</dbReference>
<feature type="domain" description="HTH CENPB-type" evidence="4">
    <location>
        <begin position="87"/>
        <end position="155"/>
    </location>
</feature>
<organism evidence="5 6">
    <name type="scientific">Ditylenchus dipsaci</name>
    <dbReference type="NCBI Taxonomy" id="166011"/>
    <lineage>
        <taxon>Eukaryota</taxon>
        <taxon>Metazoa</taxon>
        <taxon>Ecdysozoa</taxon>
        <taxon>Nematoda</taxon>
        <taxon>Chromadorea</taxon>
        <taxon>Rhabditida</taxon>
        <taxon>Tylenchina</taxon>
        <taxon>Tylenchomorpha</taxon>
        <taxon>Sphaerularioidea</taxon>
        <taxon>Anguinidae</taxon>
        <taxon>Anguininae</taxon>
        <taxon>Ditylenchus</taxon>
    </lineage>
</organism>
<keyword evidence="5" id="KW-1185">Reference proteome</keyword>
<accession>A0A915EGR9</accession>
<dbReference type="SMART" id="SM00674">
    <property type="entry name" value="CENPB"/>
    <property type="match status" value="1"/>
</dbReference>
<dbReference type="GO" id="GO:0043565">
    <property type="term" value="F:sequence-specific DNA binding"/>
    <property type="evidence" value="ECO:0007669"/>
    <property type="project" value="InterPro"/>
</dbReference>
<reference evidence="6" key="1">
    <citation type="submission" date="2022-11" db="UniProtKB">
        <authorList>
            <consortium name="WormBaseParasite"/>
        </authorList>
    </citation>
    <scope>IDENTIFICATION</scope>
</reference>
<dbReference type="InterPro" id="IPR010921">
    <property type="entry name" value="Trp_repressor/repl_initiator"/>
</dbReference>
<dbReference type="PANTHER" id="PTHR19303">
    <property type="entry name" value="TRANSPOSON"/>
    <property type="match status" value="1"/>
</dbReference>
<dbReference type="InterPro" id="IPR050863">
    <property type="entry name" value="CenT-Element_Derived"/>
</dbReference>
<dbReference type="AlphaFoldDB" id="A0A915EGR9"/>
<evidence type="ECO:0000256" key="3">
    <source>
        <dbReference type="SAM" id="MobiDB-lite"/>
    </source>
</evidence>
<evidence type="ECO:0000256" key="2">
    <source>
        <dbReference type="ARBA" id="ARBA00023125"/>
    </source>
</evidence>
<dbReference type="WBParaSite" id="jg5724">
    <property type="protein sequence ID" value="jg5724"/>
    <property type="gene ID" value="jg5724"/>
</dbReference>
<evidence type="ECO:0000259" key="4">
    <source>
        <dbReference type="PROSITE" id="PS51253"/>
    </source>
</evidence>
<feature type="region of interest" description="Disordered" evidence="3">
    <location>
        <begin position="1"/>
        <end position="25"/>
    </location>
</feature>
<evidence type="ECO:0000256" key="1">
    <source>
        <dbReference type="ARBA" id="ARBA00004123"/>
    </source>
</evidence>
<name>A0A915EGR9_9BILA</name>
<dbReference type="GO" id="GO:0005634">
    <property type="term" value="C:nucleus"/>
    <property type="evidence" value="ECO:0007669"/>
    <property type="project" value="UniProtKB-SubCell"/>
</dbReference>